<dbReference type="Proteomes" id="UP000287188">
    <property type="component" value="Unassembled WGS sequence"/>
</dbReference>
<comment type="caution">
    <text evidence="1">The sequence shown here is derived from an EMBL/GenBank/DDBJ whole genome shotgun (WGS) entry which is preliminary data.</text>
</comment>
<protein>
    <recommendedName>
        <fullName evidence="3">Triose-phosphate isomerase</fullName>
    </recommendedName>
</protein>
<reference evidence="2" key="1">
    <citation type="submission" date="2018-12" db="EMBL/GenBank/DDBJ databases">
        <title>Tengunoibacter tsumagoiensis gen. nov., sp. nov., Dictyobacter kobayashii sp. nov., D. alpinus sp. nov., and D. joshuensis sp. nov. and description of Dictyobacteraceae fam. nov. within the order Ktedonobacterales isolated from Tengu-no-mugimeshi.</title>
        <authorList>
            <person name="Wang C.M."/>
            <person name="Zheng Y."/>
            <person name="Sakai Y."/>
            <person name="Toyoda A."/>
            <person name="Minakuchi Y."/>
            <person name="Abe K."/>
            <person name="Yokota A."/>
            <person name="Yabe S."/>
        </authorList>
    </citation>
    <scope>NUCLEOTIDE SEQUENCE [LARGE SCALE GENOMIC DNA]</scope>
    <source>
        <strain evidence="2">Uno11</strain>
    </source>
</reference>
<organism evidence="1 2">
    <name type="scientific">Dictyobacter kobayashii</name>
    <dbReference type="NCBI Taxonomy" id="2014872"/>
    <lineage>
        <taxon>Bacteria</taxon>
        <taxon>Bacillati</taxon>
        <taxon>Chloroflexota</taxon>
        <taxon>Ktedonobacteria</taxon>
        <taxon>Ktedonobacterales</taxon>
        <taxon>Dictyobacteraceae</taxon>
        <taxon>Dictyobacter</taxon>
    </lineage>
</organism>
<dbReference type="AlphaFoldDB" id="A0A402AI78"/>
<evidence type="ECO:0008006" key="3">
    <source>
        <dbReference type="Google" id="ProtNLM"/>
    </source>
</evidence>
<accession>A0A402AI78</accession>
<name>A0A402AI78_9CHLR</name>
<proteinExistence type="predicted"/>
<sequence>MATSRTAIIAGNWKMNLGPQQAANFAREIIPALGHIIQHNPSILSILCPLRSLYLLFIRY</sequence>
<keyword evidence="2" id="KW-1185">Reference proteome</keyword>
<evidence type="ECO:0000313" key="1">
    <source>
        <dbReference type="EMBL" id="GCE18765.1"/>
    </source>
</evidence>
<dbReference type="EMBL" id="BIFS01000001">
    <property type="protein sequence ID" value="GCE18765.1"/>
    <property type="molecule type" value="Genomic_DNA"/>
</dbReference>
<evidence type="ECO:0000313" key="2">
    <source>
        <dbReference type="Proteomes" id="UP000287188"/>
    </source>
</evidence>
<gene>
    <name evidence="1" type="ORF">KDK_25650</name>
</gene>